<feature type="repeat" description="ANK" evidence="3">
    <location>
        <begin position="453"/>
        <end position="478"/>
    </location>
</feature>
<dbReference type="PROSITE" id="PS50297">
    <property type="entry name" value="ANK_REP_REGION"/>
    <property type="match status" value="4"/>
</dbReference>
<dbReference type="InterPro" id="IPR008271">
    <property type="entry name" value="Ser/Thr_kinase_AS"/>
</dbReference>
<dbReference type="GO" id="GO:0005524">
    <property type="term" value="F:ATP binding"/>
    <property type="evidence" value="ECO:0007669"/>
    <property type="project" value="InterPro"/>
</dbReference>
<dbReference type="SMART" id="SM00255">
    <property type="entry name" value="TIR"/>
    <property type="match status" value="1"/>
</dbReference>
<dbReference type="PANTHER" id="PTHR24198:SF165">
    <property type="entry name" value="ANKYRIN REPEAT-CONTAINING PROTEIN-RELATED"/>
    <property type="match status" value="1"/>
</dbReference>
<dbReference type="PROSITE" id="PS50088">
    <property type="entry name" value="ANK_REPEAT"/>
    <property type="match status" value="4"/>
</dbReference>
<dbReference type="Pfam" id="PF12796">
    <property type="entry name" value="Ank_2"/>
    <property type="match status" value="4"/>
</dbReference>
<gene>
    <name evidence="6" type="ORF">AMSG_00025</name>
</gene>
<dbReference type="GeneID" id="25559856"/>
<dbReference type="SUPFAM" id="SSF48403">
    <property type="entry name" value="Ankyrin repeat"/>
    <property type="match status" value="2"/>
</dbReference>
<dbReference type="SMART" id="SM00220">
    <property type="entry name" value="S_TKc"/>
    <property type="match status" value="1"/>
</dbReference>
<evidence type="ECO:0000256" key="2">
    <source>
        <dbReference type="ARBA" id="ARBA00023043"/>
    </source>
</evidence>
<dbReference type="AlphaFoldDB" id="A0A0L0D1A3"/>
<accession>A0A0L0D1A3</accession>
<dbReference type="InterPro" id="IPR036770">
    <property type="entry name" value="Ankyrin_rpt-contain_sf"/>
</dbReference>
<dbReference type="SUPFAM" id="SSF56112">
    <property type="entry name" value="Protein kinase-like (PK-like)"/>
    <property type="match status" value="1"/>
</dbReference>
<dbReference type="OrthoDB" id="1890790at2759"/>
<name>A0A0L0D1A3_THETB</name>
<dbReference type="RefSeq" id="XP_013762898.1">
    <property type="nucleotide sequence ID" value="XM_013907444.1"/>
</dbReference>
<dbReference type="InterPro" id="IPR011009">
    <property type="entry name" value="Kinase-like_dom_sf"/>
</dbReference>
<organism evidence="6 7">
    <name type="scientific">Thecamonas trahens ATCC 50062</name>
    <dbReference type="NCBI Taxonomy" id="461836"/>
    <lineage>
        <taxon>Eukaryota</taxon>
        <taxon>Apusozoa</taxon>
        <taxon>Apusomonadida</taxon>
        <taxon>Apusomonadidae</taxon>
        <taxon>Thecamonas</taxon>
    </lineage>
</organism>
<keyword evidence="6" id="KW-0808">Transferase</keyword>
<dbReference type="eggNOG" id="KOG4177">
    <property type="taxonomic scope" value="Eukaryota"/>
</dbReference>
<dbReference type="SMART" id="SM00248">
    <property type="entry name" value="ANK"/>
    <property type="match status" value="14"/>
</dbReference>
<reference evidence="6 7" key="1">
    <citation type="submission" date="2010-05" db="EMBL/GenBank/DDBJ databases">
        <title>The Genome Sequence of Thecamonas trahens ATCC 50062.</title>
        <authorList>
            <consortium name="The Broad Institute Genome Sequencing Platform"/>
            <person name="Russ C."/>
            <person name="Cuomo C."/>
            <person name="Shea T."/>
            <person name="Young S.K."/>
            <person name="Zeng Q."/>
            <person name="Koehrsen M."/>
            <person name="Haas B."/>
            <person name="Borodovsky M."/>
            <person name="Guigo R."/>
            <person name="Alvarado L."/>
            <person name="Berlin A."/>
            <person name="Bochicchio J."/>
            <person name="Borenstein D."/>
            <person name="Chapman S."/>
            <person name="Chen Z."/>
            <person name="Freedman E."/>
            <person name="Gellesch M."/>
            <person name="Goldberg J."/>
            <person name="Griggs A."/>
            <person name="Gujja S."/>
            <person name="Heilman E."/>
            <person name="Heiman D."/>
            <person name="Hepburn T."/>
            <person name="Howarth C."/>
            <person name="Jen D."/>
            <person name="Larson L."/>
            <person name="Mehta T."/>
            <person name="Park D."/>
            <person name="Pearson M."/>
            <person name="Roberts A."/>
            <person name="Saif S."/>
            <person name="Shenoy N."/>
            <person name="Sisk P."/>
            <person name="Stolte C."/>
            <person name="Sykes S."/>
            <person name="Thomson T."/>
            <person name="Walk T."/>
            <person name="White J."/>
            <person name="Yandava C."/>
            <person name="Burger G."/>
            <person name="Gray M.W."/>
            <person name="Holland P.W.H."/>
            <person name="King N."/>
            <person name="Lang F.B.F."/>
            <person name="Roger A.J."/>
            <person name="Ruiz-Trillo I."/>
            <person name="Lander E."/>
            <person name="Nusbaum C."/>
        </authorList>
    </citation>
    <scope>NUCLEOTIDE SEQUENCE [LARGE SCALE GENOMIC DNA]</scope>
    <source>
        <strain evidence="6 7">ATCC 50062</strain>
    </source>
</reference>
<keyword evidence="6" id="KW-0418">Kinase</keyword>
<dbReference type="Pfam" id="PF13637">
    <property type="entry name" value="Ank_4"/>
    <property type="match status" value="1"/>
</dbReference>
<feature type="domain" description="TIR" evidence="5">
    <location>
        <begin position="991"/>
        <end position="1148"/>
    </location>
</feature>
<evidence type="ECO:0000259" key="5">
    <source>
        <dbReference type="PROSITE" id="PS50104"/>
    </source>
</evidence>
<evidence type="ECO:0000313" key="7">
    <source>
        <dbReference type="Proteomes" id="UP000054408"/>
    </source>
</evidence>
<keyword evidence="7" id="KW-1185">Reference proteome</keyword>
<dbReference type="EMBL" id="GL349433">
    <property type="protein sequence ID" value="KNC45910.1"/>
    <property type="molecule type" value="Genomic_DNA"/>
</dbReference>
<dbReference type="eggNOG" id="KOG0192">
    <property type="taxonomic scope" value="Eukaryota"/>
</dbReference>
<dbReference type="InterPro" id="IPR001245">
    <property type="entry name" value="Ser-Thr/Tyr_kinase_cat_dom"/>
</dbReference>
<sequence length="1188" mass="125746">MDGYSSGALVAAAKGGDLPSVQSYVVAGAPLQVLHDLGAEAAAGAAAGDDDSNSVLKMVQMMEESYATRDTRPTPTEFGKDRTAALLAAAGSGHDHVVAWLIDSAGAGVNDAAGNGTTALVHAASAGHLDVVKWLVDSMGAQVDKACFDGTTAVVAASAAGHLDIVEWLVESADASVGDVPRGDKCALSSAVNHGHTDIVRYLVETSGIDLSHESKGIAHMVRAASRGYVDTVRLLAGVVGLADTGNTDPLFAAVRAGCVAVVQCLVQEFGLDVNAVKGRRREMALAIAAGRGDLVMVTWLVNKGSADLSSPAPILCAAASGHLNVVQWFITEKGVDVDIRGPDGHTPLLSAVTKDRVNVAQWLVANGASVNVCTSTSAHRGGGTALHLAIKKLRGDDALVRWLVSESHADPNITDVAGVTPLLLAIREHKSFDFINWLVCEGRADVNKADAKGDVPLLAALRSNKIDVVRLLVDRGSADINAVNNRGVSPLILAARQDKHKVADMLLDLGADATAIAVDGQGPLHFAAAKGRLVCANGWSVSPLHLAAEVGHMKVVRELVGRGADLHKPRSNGFSPIFDAVAAGHIAIATWMVCESLARGGTALSRETVSYVVDRGIDLLAPDEDGRRAPALAWRADSAALATPLVNSIDFPAQGRVAVDPSRNDSINRATAVLVTCIHAALASSNAEPLTPTRITELVKCGAQLDDIIDGRDYSFFDETTLLGASLFGRVHPGIFHGTQVAVKALPGFITDDDIADVFKAEVTVLGKLRHPNILLFIATCLDLTRPLIVTEYMERGTLTELLADDQVSLSMSTKISLAADVARGMAYLHGICPPIVHRDLKSPNVLVSGTGERLLAKVSDFGFSRSLSSASVMATTTGSPRWMAPEVILSATAEGYSHKVDVYSFGIVLWEILARQLPYPETPVGANELAVAVAAATQGKRPSLDAIDAPLAIVDLVTRCWDVDPAARPEFSDILTVLAVTLDALPPIKRWDVFICHGGGDKGAARELYDNLIARELRVFLDVHSLDGERCECPDDLAAQVRASRVVVVLVSKFMLVSRWAVAEARAALEAADSGHVVIFPAFIGQDVTLETLAHYGEVKTDDPHHPLLSLMDTFFHAPHQQTLHDTWRHSDLDAEKKAHHVAVAYDLKRYGLATYDYQTISPTRALVNIADRVFNLADSPQASSS</sequence>
<dbReference type="GO" id="GO:0004672">
    <property type="term" value="F:protein kinase activity"/>
    <property type="evidence" value="ECO:0007669"/>
    <property type="project" value="InterPro"/>
</dbReference>
<proteinExistence type="predicted"/>
<dbReference type="InterPro" id="IPR000719">
    <property type="entry name" value="Prot_kinase_dom"/>
</dbReference>
<feature type="repeat" description="ANK" evidence="3">
    <location>
        <begin position="540"/>
        <end position="572"/>
    </location>
</feature>
<dbReference type="Pfam" id="PF07714">
    <property type="entry name" value="PK_Tyr_Ser-Thr"/>
    <property type="match status" value="1"/>
</dbReference>
<evidence type="ECO:0000259" key="4">
    <source>
        <dbReference type="PROSITE" id="PS50011"/>
    </source>
</evidence>
<dbReference type="PROSITE" id="PS00108">
    <property type="entry name" value="PROTEIN_KINASE_ST"/>
    <property type="match status" value="1"/>
</dbReference>
<feature type="repeat" description="ANK" evidence="3">
    <location>
        <begin position="487"/>
        <end position="519"/>
    </location>
</feature>
<evidence type="ECO:0000256" key="1">
    <source>
        <dbReference type="ARBA" id="ARBA00022737"/>
    </source>
</evidence>
<dbReference type="GO" id="GO:0007165">
    <property type="term" value="P:signal transduction"/>
    <property type="evidence" value="ECO:0007669"/>
    <property type="project" value="InterPro"/>
</dbReference>
<protein>
    <submittedName>
        <fullName evidence="6">TKL protein kinase</fullName>
    </submittedName>
</protein>
<dbReference type="Proteomes" id="UP000054408">
    <property type="component" value="Unassembled WGS sequence"/>
</dbReference>
<dbReference type="Gene3D" id="3.40.50.10140">
    <property type="entry name" value="Toll/interleukin-1 receptor homology (TIR) domain"/>
    <property type="match status" value="1"/>
</dbReference>
<dbReference type="Gene3D" id="1.25.40.20">
    <property type="entry name" value="Ankyrin repeat-containing domain"/>
    <property type="match status" value="4"/>
</dbReference>
<evidence type="ECO:0000256" key="3">
    <source>
        <dbReference type="PROSITE-ProRule" id="PRU00023"/>
    </source>
</evidence>
<dbReference type="InterPro" id="IPR000157">
    <property type="entry name" value="TIR_dom"/>
</dbReference>
<dbReference type="InterPro" id="IPR035897">
    <property type="entry name" value="Toll_tir_struct_dom_sf"/>
</dbReference>
<evidence type="ECO:0000313" key="6">
    <source>
        <dbReference type="EMBL" id="KNC45910.1"/>
    </source>
</evidence>
<dbReference type="Gene3D" id="1.10.510.10">
    <property type="entry name" value="Transferase(Phosphotransferase) domain 1"/>
    <property type="match status" value="1"/>
</dbReference>
<dbReference type="PROSITE" id="PS50011">
    <property type="entry name" value="PROTEIN_KINASE_DOM"/>
    <property type="match status" value="1"/>
</dbReference>
<dbReference type="PANTHER" id="PTHR24198">
    <property type="entry name" value="ANKYRIN REPEAT AND PROTEIN KINASE DOMAIN-CONTAINING PROTEIN"/>
    <property type="match status" value="1"/>
</dbReference>
<dbReference type="InterPro" id="IPR002110">
    <property type="entry name" value="Ankyrin_rpt"/>
</dbReference>
<dbReference type="PROSITE" id="PS50104">
    <property type="entry name" value="TIR"/>
    <property type="match status" value="1"/>
</dbReference>
<dbReference type="SUPFAM" id="SSF52200">
    <property type="entry name" value="Toll/Interleukin receptor TIR domain"/>
    <property type="match status" value="1"/>
</dbReference>
<dbReference type="STRING" id="461836.A0A0L0D1A3"/>
<dbReference type="Pfam" id="PF13676">
    <property type="entry name" value="TIR_2"/>
    <property type="match status" value="1"/>
</dbReference>
<feature type="repeat" description="ANK" evidence="3">
    <location>
        <begin position="344"/>
        <end position="376"/>
    </location>
</feature>
<dbReference type="CDD" id="cd13999">
    <property type="entry name" value="STKc_MAP3K-like"/>
    <property type="match status" value="1"/>
</dbReference>
<keyword evidence="2 3" id="KW-0040">ANK repeat</keyword>
<keyword evidence="1" id="KW-0677">Repeat</keyword>
<feature type="domain" description="Protein kinase" evidence="4">
    <location>
        <begin position="718"/>
        <end position="984"/>
    </location>
</feature>